<name>A0ABU9QS54_9BURK</name>
<feature type="region of interest" description="Disordered" evidence="4">
    <location>
        <begin position="307"/>
        <end position="333"/>
    </location>
</feature>
<dbReference type="RefSeq" id="WP_201650567.1">
    <property type="nucleotide sequence ID" value="NZ_CAJHCS010000008.1"/>
</dbReference>
<dbReference type="InterPro" id="IPR029044">
    <property type="entry name" value="Nucleotide-diphossugar_trans"/>
</dbReference>
<dbReference type="SUPFAM" id="SSF53448">
    <property type="entry name" value="Nucleotide-diphospho-sugar transferases"/>
    <property type="match status" value="1"/>
</dbReference>
<evidence type="ECO:0000313" key="6">
    <source>
        <dbReference type="EMBL" id="MEM5292263.1"/>
    </source>
</evidence>
<dbReference type="EMBL" id="JAZHGC010000079">
    <property type="protein sequence ID" value="MEM5292263.1"/>
    <property type="molecule type" value="Genomic_DNA"/>
</dbReference>
<reference evidence="6 7" key="1">
    <citation type="submission" date="2024-01" db="EMBL/GenBank/DDBJ databases">
        <title>The diversity of rhizobia nodulating Mimosa spp. in eleven states of Brazil covering several biomes is determined by host plant, location, and edaphic factors.</title>
        <authorList>
            <person name="Rouws L."/>
            <person name="Barauna A."/>
            <person name="Beukes C."/>
            <person name="De Faria S.M."/>
            <person name="Gross E."/>
            <person name="Dos Reis Junior F.B."/>
            <person name="Simon M."/>
            <person name="Maluk M."/>
            <person name="Odee D.W."/>
            <person name="Kenicer G."/>
            <person name="Young J.P.W."/>
            <person name="Reis V.M."/>
            <person name="Zilli J."/>
            <person name="James E.K."/>
        </authorList>
    </citation>
    <scope>NUCLEOTIDE SEQUENCE [LARGE SCALE GENOMIC DNA]</scope>
    <source>
        <strain evidence="6 7">JPY77</strain>
    </source>
</reference>
<dbReference type="PANTHER" id="PTHR43179">
    <property type="entry name" value="RHAMNOSYLTRANSFERASE WBBL"/>
    <property type="match status" value="1"/>
</dbReference>
<feature type="compositionally biased region" description="Basic and acidic residues" evidence="4">
    <location>
        <begin position="312"/>
        <end position="333"/>
    </location>
</feature>
<evidence type="ECO:0000259" key="5">
    <source>
        <dbReference type="Pfam" id="PF00535"/>
    </source>
</evidence>
<comment type="caution">
    <text evidence="6">The sequence shown here is derived from an EMBL/GenBank/DDBJ whole genome shotgun (WGS) entry which is preliminary data.</text>
</comment>
<feature type="domain" description="Glycosyltransferase 2-like" evidence="5">
    <location>
        <begin position="24"/>
        <end position="145"/>
    </location>
</feature>
<dbReference type="EC" id="2.4.-.-" evidence="6"/>
<evidence type="ECO:0000256" key="3">
    <source>
        <dbReference type="ARBA" id="ARBA00022679"/>
    </source>
</evidence>
<dbReference type="InterPro" id="IPR001173">
    <property type="entry name" value="Glyco_trans_2-like"/>
</dbReference>
<dbReference type="Proteomes" id="UP001494588">
    <property type="component" value="Unassembled WGS sequence"/>
</dbReference>
<evidence type="ECO:0000256" key="1">
    <source>
        <dbReference type="ARBA" id="ARBA00006739"/>
    </source>
</evidence>
<keyword evidence="3 6" id="KW-0808">Transferase</keyword>
<dbReference type="Gene3D" id="3.90.550.10">
    <property type="entry name" value="Spore Coat Polysaccharide Biosynthesis Protein SpsA, Chain A"/>
    <property type="match status" value="1"/>
</dbReference>
<gene>
    <name evidence="6" type="ORF">V4C55_41970</name>
</gene>
<evidence type="ECO:0000256" key="2">
    <source>
        <dbReference type="ARBA" id="ARBA00022676"/>
    </source>
</evidence>
<organism evidence="6 7">
    <name type="scientific">Paraburkholderia sabiae</name>
    <dbReference type="NCBI Taxonomy" id="273251"/>
    <lineage>
        <taxon>Bacteria</taxon>
        <taxon>Pseudomonadati</taxon>
        <taxon>Pseudomonadota</taxon>
        <taxon>Betaproteobacteria</taxon>
        <taxon>Burkholderiales</taxon>
        <taxon>Burkholderiaceae</taxon>
        <taxon>Paraburkholderia</taxon>
    </lineage>
</organism>
<dbReference type="Pfam" id="PF00535">
    <property type="entry name" value="Glycos_transf_2"/>
    <property type="match status" value="1"/>
</dbReference>
<comment type="similarity">
    <text evidence="1">Belongs to the glycosyltransferase 2 family.</text>
</comment>
<dbReference type="GO" id="GO:0016757">
    <property type="term" value="F:glycosyltransferase activity"/>
    <property type="evidence" value="ECO:0007669"/>
    <property type="project" value="UniProtKB-KW"/>
</dbReference>
<evidence type="ECO:0000256" key="4">
    <source>
        <dbReference type="SAM" id="MobiDB-lite"/>
    </source>
</evidence>
<proteinExistence type="inferred from homology"/>
<keyword evidence="7" id="KW-1185">Reference proteome</keyword>
<keyword evidence="2 6" id="KW-0328">Glycosyltransferase</keyword>
<protein>
    <submittedName>
        <fullName evidence="6">Glycosyltransferase</fullName>
        <ecNumber evidence="6">2.4.-.-</ecNumber>
    </submittedName>
</protein>
<dbReference type="PANTHER" id="PTHR43179:SF12">
    <property type="entry name" value="GALACTOFURANOSYLTRANSFERASE GLFT2"/>
    <property type="match status" value="1"/>
</dbReference>
<accession>A0ABU9QS54</accession>
<sequence length="333" mass="36701">MTAPSIPDFVPTSWLEEAGSRITLVVLTHNRATQLMATLHRLRALPEYPQIVVADNASTDETVWMVDLAFPDVRIVQCGRNMGAAGRNRAVACVDTEYVAFCDDDTWWEPGSLAEAVRILDASPRVGVLNARIEVGDAGETDPTCIVMRHSPLDSHGLPGLSLVGHMAGASVFRTALFRDAGGYDARLFIGGEEELLALDLLAQGHAIVYCEALTVAHYPSAARDSALRRRMLARNAAWVAWLRLPLSDALTRTVHALSIFNREGTLLHDGAQLLLGLRWALRERRLVPRQVLSMLREVELHEQRGVSLERTPSRDGVSAHENESDYRETAGR</sequence>
<evidence type="ECO:0000313" key="7">
    <source>
        <dbReference type="Proteomes" id="UP001494588"/>
    </source>
</evidence>